<dbReference type="NCBIfam" id="TIGR03987">
    <property type="entry name" value="HsmA family protein"/>
    <property type="match status" value="1"/>
</dbReference>
<protein>
    <recommendedName>
        <fullName evidence="4">TIGR03987 family protein</fullName>
    </recommendedName>
</protein>
<accession>A0A379MU11</accession>
<gene>
    <name evidence="2" type="ORF">NCTC11190_01633</name>
</gene>
<proteinExistence type="predicted"/>
<keyword evidence="1" id="KW-0472">Membrane</keyword>
<dbReference type="OrthoDB" id="2751280at2"/>
<sequence>MTPASTPLPYLPLAGIAITLALLCYTVGVWGEWYQRRLRRWHIVFFVLGLCADATGTALMRPLARSGDDMHGQIHSVTGLAAIVLMLIHTLWAIWIYAKGSENAKRRFNRFSILVWCLWLIPYLGGIFIGMRNH</sequence>
<evidence type="ECO:0008006" key="4">
    <source>
        <dbReference type="Google" id="ProtNLM"/>
    </source>
</evidence>
<name>A0A379MU11_9BACT</name>
<dbReference type="EMBL" id="UGVL01000001">
    <property type="protein sequence ID" value="SUE34410.1"/>
    <property type="molecule type" value="Genomic_DNA"/>
</dbReference>
<evidence type="ECO:0000313" key="3">
    <source>
        <dbReference type="Proteomes" id="UP000255233"/>
    </source>
</evidence>
<keyword evidence="1" id="KW-0812">Transmembrane</keyword>
<feature type="transmembrane region" description="Helical" evidence="1">
    <location>
        <begin position="43"/>
        <end position="64"/>
    </location>
</feature>
<evidence type="ECO:0000256" key="1">
    <source>
        <dbReference type="SAM" id="Phobius"/>
    </source>
</evidence>
<organism evidence="2 3">
    <name type="scientific">Rikenella microfusus</name>
    <dbReference type="NCBI Taxonomy" id="28139"/>
    <lineage>
        <taxon>Bacteria</taxon>
        <taxon>Pseudomonadati</taxon>
        <taxon>Bacteroidota</taxon>
        <taxon>Bacteroidia</taxon>
        <taxon>Bacteroidales</taxon>
        <taxon>Rikenellaceae</taxon>
        <taxon>Rikenella</taxon>
    </lineage>
</organism>
<dbReference type="InterPro" id="IPR023813">
    <property type="entry name" value="HsmA-like"/>
</dbReference>
<keyword evidence="3" id="KW-1185">Reference proteome</keyword>
<feature type="transmembrane region" description="Helical" evidence="1">
    <location>
        <begin position="76"/>
        <end position="98"/>
    </location>
</feature>
<feature type="transmembrane region" description="Helical" evidence="1">
    <location>
        <begin position="12"/>
        <end position="31"/>
    </location>
</feature>
<reference evidence="2 3" key="1">
    <citation type="submission" date="2018-06" db="EMBL/GenBank/DDBJ databases">
        <authorList>
            <consortium name="Pathogen Informatics"/>
            <person name="Doyle S."/>
        </authorList>
    </citation>
    <scope>NUCLEOTIDE SEQUENCE [LARGE SCALE GENOMIC DNA]</scope>
    <source>
        <strain evidence="2 3">NCTC11190</strain>
    </source>
</reference>
<feature type="transmembrane region" description="Helical" evidence="1">
    <location>
        <begin position="110"/>
        <end position="131"/>
    </location>
</feature>
<dbReference type="AlphaFoldDB" id="A0A379MU11"/>
<evidence type="ECO:0000313" key="2">
    <source>
        <dbReference type="EMBL" id="SUE34410.1"/>
    </source>
</evidence>
<dbReference type="RefSeq" id="WP_037291936.1">
    <property type="nucleotide sequence ID" value="NZ_UGVL01000001.1"/>
</dbReference>
<dbReference type="Proteomes" id="UP000255233">
    <property type="component" value="Unassembled WGS sequence"/>
</dbReference>
<keyword evidence="1" id="KW-1133">Transmembrane helix</keyword>